<dbReference type="Proteomes" id="UP000321570">
    <property type="component" value="Unassembled WGS sequence"/>
</dbReference>
<name>A0A564Y1P0_HYMDI</name>
<protein>
    <submittedName>
        <fullName evidence="1">Uncharacterized protein</fullName>
    </submittedName>
</protein>
<proteinExistence type="predicted"/>
<gene>
    <name evidence="1" type="ORF">WMSIL1_LOCUS1374</name>
</gene>
<dbReference type="AlphaFoldDB" id="A0A564Y1P0"/>
<organism evidence="1 2">
    <name type="scientific">Hymenolepis diminuta</name>
    <name type="common">Rat tapeworm</name>
    <dbReference type="NCBI Taxonomy" id="6216"/>
    <lineage>
        <taxon>Eukaryota</taxon>
        <taxon>Metazoa</taxon>
        <taxon>Spiralia</taxon>
        <taxon>Lophotrochozoa</taxon>
        <taxon>Platyhelminthes</taxon>
        <taxon>Cestoda</taxon>
        <taxon>Eucestoda</taxon>
        <taxon>Cyclophyllidea</taxon>
        <taxon>Hymenolepididae</taxon>
        <taxon>Hymenolepis</taxon>
    </lineage>
</organism>
<accession>A0A564Y1P0</accession>
<keyword evidence="2" id="KW-1185">Reference proteome</keyword>
<sequence>MSKIERSRDQNQQQIKIVRCDFQCWDKIENIIEKAKSVILEIFPNTNITIDGDTLTFEEGVVIRFWKSSTFESHFLYKYPSGEPNSNLYIRLIFRIGGKHIGP</sequence>
<dbReference type="EMBL" id="CABIJS010000033">
    <property type="protein sequence ID" value="VUZ40443.1"/>
    <property type="molecule type" value="Genomic_DNA"/>
</dbReference>
<evidence type="ECO:0000313" key="2">
    <source>
        <dbReference type="Proteomes" id="UP000321570"/>
    </source>
</evidence>
<reference evidence="1 2" key="1">
    <citation type="submission" date="2019-07" db="EMBL/GenBank/DDBJ databases">
        <authorList>
            <person name="Jastrzebski P J."/>
            <person name="Paukszto L."/>
            <person name="Jastrzebski P J."/>
        </authorList>
    </citation>
    <scope>NUCLEOTIDE SEQUENCE [LARGE SCALE GENOMIC DNA]</scope>
    <source>
        <strain evidence="1 2">WMS-il1</strain>
    </source>
</reference>
<feature type="non-terminal residue" evidence="1">
    <location>
        <position position="103"/>
    </location>
</feature>
<evidence type="ECO:0000313" key="1">
    <source>
        <dbReference type="EMBL" id="VUZ40443.1"/>
    </source>
</evidence>